<dbReference type="STRING" id="454194.PYK22_01467"/>
<accession>A0A0B6WWH9</accession>
<dbReference type="GO" id="GO:0008556">
    <property type="term" value="F:P-type potassium transmembrane transporter activity"/>
    <property type="evidence" value="ECO:0007669"/>
    <property type="project" value="InterPro"/>
</dbReference>
<dbReference type="Proteomes" id="UP000031518">
    <property type="component" value="Unassembled WGS sequence"/>
</dbReference>
<proteinExistence type="predicted"/>
<keyword evidence="1" id="KW-0472">Membrane</keyword>
<evidence type="ECO:0000313" key="2">
    <source>
        <dbReference type="EMBL" id="CDM65466.1"/>
    </source>
</evidence>
<keyword evidence="3" id="KW-1185">Reference proteome</keyword>
<sequence length="29" mass="3272">MNFEDIVGLIVAALLVVYLLYALLHPEEL</sequence>
<keyword evidence="1" id="KW-0812">Transmembrane</keyword>
<dbReference type="NCBIfam" id="TIGR02115">
    <property type="entry name" value="potass_kdpF"/>
    <property type="match status" value="1"/>
</dbReference>
<name>A0A0B6WWH9_9BACT</name>
<dbReference type="GO" id="GO:0005886">
    <property type="term" value="C:plasma membrane"/>
    <property type="evidence" value="ECO:0007669"/>
    <property type="project" value="InterPro"/>
</dbReference>
<evidence type="ECO:0000256" key="1">
    <source>
        <dbReference type="SAM" id="Phobius"/>
    </source>
</evidence>
<evidence type="ECO:0000313" key="3">
    <source>
        <dbReference type="Proteomes" id="UP000031518"/>
    </source>
</evidence>
<dbReference type="EMBL" id="CBXV010000005">
    <property type="protein sequence ID" value="CDM65466.1"/>
    <property type="molecule type" value="Genomic_DNA"/>
</dbReference>
<feature type="transmembrane region" description="Helical" evidence="1">
    <location>
        <begin position="6"/>
        <end position="24"/>
    </location>
</feature>
<protein>
    <submittedName>
        <fullName evidence="2">K+-transporting ATPase, KdpF subunit</fullName>
    </submittedName>
</protein>
<dbReference type="AlphaFoldDB" id="A0A0B6WWH9"/>
<dbReference type="InterPro" id="IPR011726">
    <property type="entry name" value="KdpF"/>
</dbReference>
<reference evidence="2 3" key="2">
    <citation type="submission" date="2015-01" db="EMBL/GenBank/DDBJ databases">
        <title>Complete genome sequence of Pyrinomonas methylaliphatogenes type strain K22T.</title>
        <authorList>
            <person name="Lee K.C.Y."/>
            <person name="Power J.F."/>
            <person name="Dunfield P.F."/>
            <person name="Morgan X.C."/>
            <person name="Huttenhower C."/>
            <person name="Stott M.B."/>
        </authorList>
    </citation>
    <scope>NUCLEOTIDE SEQUENCE [LARGE SCALE GENOMIC DNA]</scope>
    <source>
        <strain evidence="2 3">K22</strain>
    </source>
</reference>
<keyword evidence="1" id="KW-1133">Transmembrane helix</keyword>
<dbReference type="RefSeq" id="WP_041975787.1">
    <property type="nucleotide sequence ID" value="NZ_CBXV010000005.1"/>
</dbReference>
<reference evidence="2 3" key="1">
    <citation type="submission" date="2013-12" db="EMBL/GenBank/DDBJ databases">
        <authorList>
            <person name="Stott M."/>
        </authorList>
    </citation>
    <scope>NUCLEOTIDE SEQUENCE [LARGE SCALE GENOMIC DNA]</scope>
    <source>
        <strain evidence="2 3">K22</strain>
    </source>
</reference>
<dbReference type="Pfam" id="PF09604">
    <property type="entry name" value="Potass_KdpF"/>
    <property type="match status" value="1"/>
</dbReference>
<organism evidence="2 3">
    <name type="scientific">Pyrinomonas methylaliphatogenes</name>
    <dbReference type="NCBI Taxonomy" id="454194"/>
    <lineage>
        <taxon>Bacteria</taxon>
        <taxon>Pseudomonadati</taxon>
        <taxon>Acidobacteriota</taxon>
        <taxon>Blastocatellia</taxon>
        <taxon>Blastocatellales</taxon>
        <taxon>Pyrinomonadaceae</taxon>
        <taxon>Pyrinomonas</taxon>
    </lineage>
</organism>
<gene>
    <name evidence="2" type="ORF">PYK22_01467</name>
</gene>